<gene>
    <name evidence="1" type="ORF">BLNAU_13860</name>
</gene>
<evidence type="ECO:0000313" key="2">
    <source>
        <dbReference type="Proteomes" id="UP001281761"/>
    </source>
</evidence>
<sequence>MLFAHPPLHHLPLDASLSSQYHPKKAVIFATPHSPDNSTSHGESSALRCIINVSWVSLVVLLAASVDNSVSEAAVSLLATESKLTSKQTRALLFSTPTTFPVSPDWPLPVYNQHNPSQKPPPSLCAEAGRLLSERRDEKVEFERLSEHQISEEIITLFGSCLISALHSNNPLVSSRIPIFAKELWTDNERQRFWSNAEDSETVNHLLTLTFTSIACPSRHNLRTSSDEDAVMFSSGWLFYLHTFPFISGKPGFTGHSDHLRHLHHCYTLRPDEKQHFWKIVSDVLFSRSVNTPLQSLRTIYYLLAAPSPITRRPWRMDEDFINQSTTLRQRLKTAEGDEKWDLFTRLWVLGHISEEETDEMVMLAETDEQLLLALSLPNCTDTSIEYQSEVVMNERSVHRLMKAAGRTDNL</sequence>
<protein>
    <submittedName>
        <fullName evidence="1">Uncharacterized protein</fullName>
    </submittedName>
</protein>
<evidence type="ECO:0000313" key="1">
    <source>
        <dbReference type="EMBL" id="KAK2951244.1"/>
    </source>
</evidence>
<dbReference type="EMBL" id="JARBJD010000122">
    <property type="protein sequence ID" value="KAK2951244.1"/>
    <property type="molecule type" value="Genomic_DNA"/>
</dbReference>
<organism evidence="1 2">
    <name type="scientific">Blattamonas nauphoetae</name>
    <dbReference type="NCBI Taxonomy" id="2049346"/>
    <lineage>
        <taxon>Eukaryota</taxon>
        <taxon>Metamonada</taxon>
        <taxon>Preaxostyla</taxon>
        <taxon>Oxymonadida</taxon>
        <taxon>Blattamonas</taxon>
    </lineage>
</organism>
<comment type="caution">
    <text evidence="1">The sequence shown here is derived from an EMBL/GenBank/DDBJ whole genome shotgun (WGS) entry which is preliminary data.</text>
</comment>
<keyword evidence="2" id="KW-1185">Reference proteome</keyword>
<accession>A0ABQ9XHR1</accession>
<name>A0ABQ9XHR1_9EUKA</name>
<proteinExistence type="predicted"/>
<reference evidence="1 2" key="1">
    <citation type="journal article" date="2022" name="bioRxiv">
        <title>Genomics of Preaxostyla Flagellates Illuminates Evolutionary Transitions and the Path Towards Mitochondrial Loss.</title>
        <authorList>
            <person name="Novak L.V.F."/>
            <person name="Treitli S.C."/>
            <person name="Pyrih J."/>
            <person name="Halakuc P."/>
            <person name="Pipaliya S.V."/>
            <person name="Vacek V."/>
            <person name="Brzon O."/>
            <person name="Soukal P."/>
            <person name="Eme L."/>
            <person name="Dacks J.B."/>
            <person name="Karnkowska A."/>
            <person name="Elias M."/>
            <person name="Hampl V."/>
        </authorList>
    </citation>
    <scope>NUCLEOTIDE SEQUENCE [LARGE SCALE GENOMIC DNA]</scope>
    <source>
        <strain evidence="1">NAU3</strain>
        <tissue evidence="1">Gut</tissue>
    </source>
</reference>
<dbReference type="Proteomes" id="UP001281761">
    <property type="component" value="Unassembled WGS sequence"/>
</dbReference>